<gene>
    <name evidence="1" type="ORF">T551_02123</name>
</gene>
<evidence type="ECO:0008006" key="3">
    <source>
        <dbReference type="Google" id="ProtNLM"/>
    </source>
</evidence>
<sequence length="311" mass="36399">MCLSPKWMENKGEELFSAKYGDTVVHIGSSVMLRVDSKIIKLFSVVLARHLKHITMFTNNADYRKIHKGVEYILTLVEEKEVLEFSFLMQVLHDPTTFSWKLEFHSLLRMAAKYEVSEPISGFCLTYCIKFHKNPLADPLMLLHASFFCKDDEVFMEAVLAILKKLDLYRNNKSFQKLPCHLGFQIMSMSESLFREYTSLSDFSNTDNWPDCDIELCTEKFRYACKNVFDSFALPAVIFWDGEMLSEWYRKTDEEIIELIGVWEMSFVTDPDHIQQCRQNWTKALKSNAKWLNRKLQGQLCNISIESVLQK</sequence>
<evidence type="ECO:0000313" key="1">
    <source>
        <dbReference type="EMBL" id="KTW29507.1"/>
    </source>
</evidence>
<evidence type="ECO:0000313" key="2">
    <source>
        <dbReference type="Proteomes" id="UP000053447"/>
    </source>
</evidence>
<reference evidence="2" key="1">
    <citation type="journal article" date="2016" name="Nat. Commun.">
        <title>Genome analysis of three Pneumocystis species reveals adaptation mechanisms to life exclusively in mammalian hosts.</title>
        <authorList>
            <person name="Ma L."/>
            <person name="Chen Z."/>
            <person name="Huang D.W."/>
            <person name="Kutty G."/>
            <person name="Ishihara M."/>
            <person name="Wang H."/>
            <person name="Abouelleil A."/>
            <person name="Bishop L."/>
            <person name="Davey E."/>
            <person name="Deng R."/>
            <person name="Deng X."/>
            <person name="Fan L."/>
            <person name="Fantoni G."/>
            <person name="Fitzgerald M."/>
            <person name="Gogineni E."/>
            <person name="Goldberg J.M."/>
            <person name="Handley G."/>
            <person name="Hu X."/>
            <person name="Huber C."/>
            <person name="Jiao X."/>
            <person name="Jones K."/>
            <person name="Levin J.Z."/>
            <person name="Liu Y."/>
            <person name="Macdonald P."/>
            <person name="Melnikov A."/>
            <person name="Raley C."/>
            <person name="Sassi M."/>
            <person name="Sherman B.T."/>
            <person name="Song X."/>
            <person name="Sykes S."/>
            <person name="Tran B."/>
            <person name="Walsh L."/>
            <person name="Xia Y."/>
            <person name="Yang J."/>
            <person name="Young S."/>
            <person name="Zeng Q."/>
            <person name="Zheng X."/>
            <person name="Stephens R."/>
            <person name="Nusbaum C."/>
            <person name="Birren B.W."/>
            <person name="Azadi P."/>
            <person name="Lempicki R.A."/>
            <person name="Cuomo C.A."/>
            <person name="Kovacs J.A."/>
        </authorList>
    </citation>
    <scope>NUCLEOTIDE SEQUENCE [LARGE SCALE GENOMIC DNA]</scope>
    <source>
        <strain evidence="2">RU7</strain>
    </source>
</reference>
<dbReference type="EMBL" id="LFWA01000009">
    <property type="protein sequence ID" value="KTW29507.1"/>
    <property type="molecule type" value="Genomic_DNA"/>
</dbReference>
<dbReference type="AlphaFoldDB" id="A0A0W4ZMC6"/>
<dbReference type="VEuPathDB" id="FungiDB:T551_02123"/>
<dbReference type="Proteomes" id="UP000053447">
    <property type="component" value="Unassembled WGS sequence"/>
</dbReference>
<protein>
    <recommendedName>
        <fullName evidence="3">BTB domain-containing protein</fullName>
    </recommendedName>
</protein>
<comment type="caution">
    <text evidence="1">The sequence shown here is derived from an EMBL/GenBank/DDBJ whole genome shotgun (WGS) entry which is preliminary data.</text>
</comment>
<accession>A0A0W4ZMC6</accession>
<dbReference type="OrthoDB" id="5274785at2759"/>
<dbReference type="GeneID" id="28940641"/>
<keyword evidence="2" id="KW-1185">Reference proteome</keyword>
<name>A0A0W4ZMC6_PNEJ7</name>
<organism evidence="1 2">
    <name type="scientific">Pneumocystis jirovecii (strain RU7)</name>
    <name type="common">Human pneumocystis pneumonia agent</name>
    <dbReference type="NCBI Taxonomy" id="1408657"/>
    <lineage>
        <taxon>Eukaryota</taxon>
        <taxon>Fungi</taxon>
        <taxon>Dikarya</taxon>
        <taxon>Ascomycota</taxon>
        <taxon>Taphrinomycotina</taxon>
        <taxon>Pneumocystomycetes</taxon>
        <taxon>Pneumocystaceae</taxon>
        <taxon>Pneumocystis</taxon>
    </lineage>
</organism>
<proteinExistence type="predicted"/>
<dbReference type="RefSeq" id="XP_018229338.1">
    <property type="nucleotide sequence ID" value="XM_018374386.1"/>
</dbReference>